<dbReference type="Pfam" id="PF08237">
    <property type="entry name" value="PE-PPE"/>
    <property type="match status" value="1"/>
</dbReference>
<proteinExistence type="predicted"/>
<dbReference type="InterPro" id="IPR013228">
    <property type="entry name" value="PE-PPE_C"/>
</dbReference>
<keyword evidence="1" id="KW-0812">Transmembrane</keyword>
<feature type="transmembrane region" description="Helical" evidence="1">
    <location>
        <begin position="255"/>
        <end position="279"/>
    </location>
</feature>
<sequence>MTVHQAGQDHAGDYDYPTDVDGSGVTELVVHGWGGSGPAEVLDDPEVRQVAGSKLAGIWRGRDARPSGRHREAYFWGGLTSRSWATALWFLLLPFAFVNMAGWMALGTRSQVRFQQAMVRVMAFCVTATYLLFLTQVFVDQAAWQCLAVTNCRAQPFWHALRMQDRPYLAAALAALVPALIVLLLHLGTSPNRRWEAAVGGRRGSYDLSQAKLVDADFWQDGSGYATQDRALHTAGAWTLLALVLLRAATTGGRASTVVLCTEVLLTAGLAVLACAGLVDRLRAALAGSRLARRLLCGGSGTLLVLAGVLCAVQPSSRRSGAVGVSRVGIGMPDLLDTFNLLLGVLYSAGVLMLLVAWWAKRDTRQHGLPRLPPAFSTVTVGSGLLFAIWSGVALSAAHWLSPPAKDAPTGEVTQVQILPGSEALARFSIDGMLVLLLWFGAVWLWHRSDWRDDLDRELTRWRQQAAAAGRSADLDLDLTDPEPHPDSPAGVWLAMVRRRRMIGSLLLRWLEGGLSGAAVLLAGAAIGFSCSYLLEWIKGPKPDVNQIWSAVPAPSATVAGTILLLGPLALLLLVRNALADPSTRRLTAIVWDIATFWPRSFHPYAPPSYAEQAVPQLAERVRNLTDRGGAVILLGHSQGAVIVTATVAQLAATAPQSAPLLSVVTYGNPVPPLYRRWFPTYLHAPLPEGCPTVAWVNFHRTTDPFGGQELGEETVTDRWLADPPTALRQPGSERPVIRGHHHRGYVRQSEFATHLENETVRLAGPNPPAAP</sequence>
<keyword evidence="1" id="KW-1133">Transmembrane helix</keyword>
<dbReference type="Gene3D" id="3.40.50.1820">
    <property type="entry name" value="alpha/beta hydrolase"/>
    <property type="match status" value="1"/>
</dbReference>
<gene>
    <name evidence="3" type="ORF">F4556_001224</name>
</gene>
<comment type="caution">
    <text evidence="3">The sequence shown here is derived from an EMBL/GenBank/DDBJ whole genome shotgun (WGS) entry which is preliminary data.</text>
</comment>
<dbReference type="Proteomes" id="UP000573327">
    <property type="component" value="Unassembled WGS sequence"/>
</dbReference>
<feature type="transmembrane region" description="Helical" evidence="1">
    <location>
        <begin position="372"/>
        <end position="393"/>
    </location>
</feature>
<accession>A0A7W7WGQ6</accession>
<keyword evidence="4" id="KW-1185">Reference proteome</keyword>
<dbReference type="RefSeq" id="WP_184912262.1">
    <property type="nucleotide sequence ID" value="NZ_JACHJR010000001.1"/>
</dbReference>
<evidence type="ECO:0000313" key="4">
    <source>
        <dbReference type="Proteomes" id="UP000573327"/>
    </source>
</evidence>
<feature type="domain" description="PE-PPE" evidence="2">
    <location>
        <begin position="613"/>
        <end position="687"/>
    </location>
</feature>
<dbReference type="AlphaFoldDB" id="A0A7W7WGQ6"/>
<dbReference type="InterPro" id="IPR029058">
    <property type="entry name" value="AB_hydrolase_fold"/>
</dbReference>
<evidence type="ECO:0000259" key="2">
    <source>
        <dbReference type="Pfam" id="PF08237"/>
    </source>
</evidence>
<evidence type="ECO:0000256" key="1">
    <source>
        <dbReference type="SAM" id="Phobius"/>
    </source>
</evidence>
<dbReference type="EMBL" id="JACHJR010000001">
    <property type="protein sequence ID" value="MBB4945689.1"/>
    <property type="molecule type" value="Genomic_DNA"/>
</dbReference>
<reference evidence="3 4" key="1">
    <citation type="submission" date="2020-08" db="EMBL/GenBank/DDBJ databases">
        <title>Sequencing the genomes of 1000 actinobacteria strains.</title>
        <authorList>
            <person name="Klenk H.-P."/>
        </authorList>
    </citation>
    <scope>NUCLEOTIDE SEQUENCE [LARGE SCALE GENOMIC DNA]</scope>
    <source>
        <strain evidence="3 4">DSM 44786</strain>
    </source>
</reference>
<keyword evidence="1" id="KW-0472">Membrane</keyword>
<evidence type="ECO:0000313" key="3">
    <source>
        <dbReference type="EMBL" id="MBB4945689.1"/>
    </source>
</evidence>
<name>A0A7W7WGQ6_9ACTN</name>
<feature type="transmembrane region" description="Helical" evidence="1">
    <location>
        <begin position="555"/>
        <end position="575"/>
    </location>
</feature>
<organism evidence="3 4">
    <name type="scientific">Kitasatospora gansuensis</name>
    <dbReference type="NCBI Taxonomy" id="258050"/>
    <lineage>
        <taxon>Bacteria</taxon>
        <taxon>Bacillati</taxon>
        <taxon>Actinomycetota</taxon>
        <taxon>Actinomycetes</taxon>
        <taxon>Kitasatosporales</taxon>
        <taxon>Streptomycetaceae</taxon>
        <taxon>Kitasatospora</taxon>
    </lineage>
</organism>
<feature type="transmembrane region" description="Helical" evidence="1">
    <location>
        <begin position="231"/>
        <end position="249"/>
    </location>
</feature>
<protein>
    <recommendedName>
        <fullName evidence="2">PE-PPE domain-containing protein</fullName>
    </recommendedName>
</protein>
<dbReference type="SUPFAM" id="SSF53474">
    <property type="entry name" value="alpha/beta-Hydrolases"/>
    <property type="match status" value="1"/>
</dbReference>
<feature type="transmembrane region" description="Helical" evidence="1">
    <location>
        <begin position="118"/>
        <end position="139"/>
    </location>
</feature>
<feature type="transmembrane region" description="Helical" evidence="1">
    <location>
        <begin position="84"/>
        <end position="106"/>
    </location>
</feature>
<feature type="transmembrane region" description="Helical" evidence="1">
    <location>
        <begin position="341"/>
        <end position="360"/>
    </location>
</feature>
<feature type="transmembrane region" description="Helical" evidence="1">
    <location>
        <begin position="428"/>
        <end position="447"/>
    </location>
</feature>
<feature type="transmembrane region" description="Helical" evidence="1">
    <location>
        <begin position="291"/>
        <end position="310"/>
    </location>
</feature>
<feature type="transmembrane region" description="Helical" evidence="1">
    <location>
        <begin position="506"/>
        <end position="535"/>
    </location>
</feature>
<feature type="transmembrane region" description="Helical" evidence="1">
    <location>
        <begin position="168"/>
        <end position="187"/>
    </location>
</feature>